<dbReference type="InterPro" id="IPR024167">
    <property type="entry name" value="Cytochrome_c4-like"/>
</dbReference>
<comment type="subcellular location">
    <subcellularLocation>
        <location evidence="1">Periplasm</location>
    </subcellularLocation>
</comment>
<dbReference type="Pfam" id="PF00034">
    <property type="entry name" value="Cytochrom_C"/>
    <property type="match status" value="2"/>
</dbReference>
<dbReference type="Gene3D" id="1.10.760.10">
    <property type="entry name" value="Cytochrome c-like domain"/>
    <property type="match status" value="2"/>
</dbReference>
<proteinExistence type="predicted"/>
<evidence type="ECO:0000256" key="4">
    <source>
        <dbReference type="ARBA" id="ARBA00022723"/>
    </source>
</evidence>
<feature type="domain" description="Cytochrome c" evidence="10">
    <location>
        <begin position="130"/>
        <end position="217"/>
    </location>
</feature>
<evidence type="ECO:0000313" key="11">
    <source>
        <dbReference type="EMBL" id="AGO87469.1"/>
    </source>
</evidence>
<dbReference type="InterPro" id="IPR009056">
    <property type="entry name" value="Cyt_c-like_dom"/>
</dbReference>
<keyword evidence="5" id="KW-0574">Periplasm</keyword>
<evidence type="ECO:0000256" key="5">
    <source>
        <dbReference type="ARBA" id="ARBA00022764"/>
    </source>
</evidence>
<protein>
    <submittedName>
        <fullName evidence="11">Cytochrome c4</fullName>
    </submittedName>
</protein>
<evidence type="ECO:0000256" key="3">
    <source>
        <dbReference type="ARBA" id="ARBA00022617"/>
    </source>
</evidence>
<evidence type="ECO:0000256" key="8">
    <source>
        <dbReference type="PIRSR" id="PIRSR000005-1"/>
    </source>
</evidence>
<dbReference type="GO" id="GO:0005506">
    <property type="term" value="F:iron ion binding"/>
    <property type="evidence" value="ECO:0007669"/>
    <property type="project" value="InterPro"/>
</dbReference>
<dbReference type="AlphaFoldDB" id="S4W6G4"/>
<dbReference type="PIRSF" id="PIRSF000005">
    <property type="entry name" value="Cytochrome_c4"/>
    <property type="match status" value="1"/>
</dbReference>
<name>S4W6G4_9BACT</name>
<feature type="binding site" description="covalent" evidence="8">
    <location>
        <position position="52"/>
    </location>
    <ligand>
        <name>heme c</name>
        <dbReference type="ChEBI" id="CHEBI:61717"/>
        <label>1</label>
    </ligand>
</feature>
<keyword evidence="2" id="KW-0813">Transport</keyword>
<keyword evidence="3 8" id="KW-0349">Heme</keyword>
<dbReference type="PANTHER" id="PTHR33751:SF9">
    <property type="entry name" value="CYTOCHROME C4"/>
    <property type="match status" value="1"/>
</dbReference>
<evidence type="ECO:0000256" key="1">
    <source>
        <dbReference type="ARBA" id="ARBA00004418"/>
    </source>
</evidence>
<comment type="PTM">
    <text evidence="8">Binds 2 heme c groups covalently per subunit.</text>
</comment>
<dbReference type="GO" id="GO:0009055">
    <property type="term" value="F:electron transfer activity"/>
    <property type="evidence" value="ECO:0007669"/>
    <property type="project" value="InterPro"/>
</dbReference>
<evidence type="ECO:0000256" key="6">
    <source>
        <dbReference type="ARBA" id="ARBA00022982"/>
    </source>
</evidence>
<accession>S4W6G4</accession>
<evidence type="ECO:0000259" key="10">
    <source>
        <dbReference type="PROSITE" id="PS51007"/>
    </source>
</evidence>
<keyword evidence="4 9" id="KW-0479">Metal-binding</keyword>
<feature type="binding site" description="axial binding residue" evidence="9">
    <location>
        <position position="56"/>
    </location>
    <ligand>
        <name>heme c</name>
        <dbReference type="ChEBI" id="CHEBI:61717"/>
        <label>1</label>
    </ligand>
    <ligandPart>
        <name>Fe</name>
        <dbReference type="ChEBI" id="CHEBI:18248"/>
    </ligandPart>
</feature>
<feature type="domain" description="Cytochrome c" evidence="10">
    <location>
        <begin position="40"/>
        <end position="118"/>
    </location>
</feature>
<dbReference type="GO" id="GO:0042597">
    <property type="term" value="C:periplasmic space"/>
    <property type="evidence" value="ECO:0007669"/>
    <property type="project" value="UniProtKB-SubCell"/>
</dbReference>
<dbReference type="InterPro" id="IPR050597">
    <property type="entry name" value="Cytochrome_c_Oxidase_Subunit"/>
</dbReference>
<dbReference type="InterPro" id="IPR036909">
    <property type="entry name" value="Cyt_c-like_dom_sf"/>
</dbReference>
<dbReference type="PANTHER" id="PTHR33751">
    <property type="entry name" value="CBB3-TYPE CYTOCHROME C OXIDASE SUBUNIT FIXP"/>
    <property type="match status" value="1"/>
</dbReference>
<dbReference type="EMBL" id="KC810034">
    <property type="protein sequence ID" value="AGO87469.1"/>
    <property type="molecule type" value="Genomic_DNA"/>
</dbReference>
<feature type="binding site" description="covalent" evidence="8">
    <location>
        <position position="151"/>
    </location>
    <ligand>
        <name>heme c</name>
        <dbReference type="ChEBI" id="CHEBI:61717"/>
        <label>2</label>
    </ligand>
</feature>
<feature type="binding site" description="covalent" evidence="8">
    <location>
        <position position="154"/>
    </location>
    <ligand>
        <name>heme c</name>
        <dbReference type="ChEBI" id="CHEBI:61717"/>
        <label>2</label>
    </ligand>
</feature>
<sequence length="217" mass="22829">MTRRLHVTTGFDMTRMLLKIAGAALLVGALSPSLLLAQSGDAAAGQGKAAACAACHGQNGVAPSAEFPSLAGQVPGYIATQLRLFKDKERENAIMAGMVIGLSEQDMADLDAFYSSQPAIAGSITPEQEEQALAGRALYRSGNADYQIPACMSCHAPDGAGIAPKFPRLAGQSPVYIKSSLLAYKDGRRKNNIMSHIAFPLSMEQIEALTVYISGLN</sequence>
<organism evidence="11">
    <name type="scientific">uncultured bacterium B19D1_C12D4_E9D6</name>
    <dbReference type="NCBI Taxonomy" id="1329637"/>
    <lineage>
        <taxon>Bacteria</taxon>
        <taxon>environmental samples</taxon>
    </lineage>
</organism>
<evidence type="ECO:0000256" key="7">
    <source>
        <dbReference type="ARBA" id="ARBA00023004"/>
    </source>
</evidence>
<feature type="binding site" description="covalent" evidence="8">
    <location>
        <position position="55"/>
    </location>
    <ligand>
        <name>heme c</name>
        <dbReference type="ChEBI" id="CHEBI:61717"/>
        <label>1</label>
    </ligand>
</feature>
<keyword evidence="7 9" id="KW-0408">Iron</keyword>
<evidence type="ECO:0000256" key="9">
    <source>
        <dbReference type="PIRSR" id="PIRSR000005-2"/>
    </source>
</evidence>
<feature type="binding site" description="axial binding residue" evidence="9">
    <location>
        <position position="194"/>
    </location>
    <ligand>
        <name>heme c</name>
        <dbReference type="ChEBI" id="CHEBI:61717"/>
        <label>2</label>
    </ligand>
    <ligandPart>
        <name>Fe</name>
        <dbReference type="ChEBI" id="CHEBI:18248"/>
    </ligandPart>
</feature>
<feature type="binding site" description="axial binding residue" evidence="9">
    <location>
        <position position="155"/>
    </location>
    <ligand>
        <name>heme c</name>
        <dbReference type="ChEBI" id="CHEBI:61717"/>
        <label>2</label>
    </ligand>
    <ligandPart>
        <name>Fe</name>
        <dbReference type="ChEBI" id="CHEBI:18248"/>
    </ligandPart>
</feature>
<dbReference type="GO" id="GO:0020037">
    <property type="term" value="F:heme binding"/>
    <property type="evidence" value="ECO:0007669"/>
    <property type="project" value="InterPro"/>
</dbReference>
<keyword evidence="6" id="KW-0249">Electron transport</keyword>
<dbReference type="PROSITE" id="PS51007">
    <property type="entry name" value="CYTC"/>
    <property type="match status" value="2"/>
</dbReference>
<reference evidence="11" key="1">
    <citation type="submission" date="2013-03" db="EMBL/GenBank/DDBJ databases">
        <authorList>
            <person name="Ballestriero F."/>
        </authorList>
    </citation>
    <scope>NUCLEOTIDE SEQUENCE</scope>
</reference>
<dbReference type="SUPFAM" id="SSF46626">
    <property type="entry name" value="Cytochrome c"/>
    <property type="match status" value="2"/>
</dbReference>
<feature type="binding site" description="axial binding residue" evidence="9">
    <location>
        <position position="95"/>
    </location>
    <ligand>
        <name>heme c</name>
        <dbReference type="ChEBI" id="CHEBI:61717"/>
        <label>1</label>
    </ligand>
    <ligandPart>
        <name>Fe</name>
        <dbReference type="ChEBI" id="CHEBI:18248"/>
    </ligandPart>
</feature>
<evidence type="ECO:0000256" key="2">
    <source>
        <dbReference type="ARBA" id="ARBA00022448"/>
    </source>
</evidence>